<name>A0A4U8QCA9_9FIRM</name>
<dbReference type="RefSeq" id="WP_161597261.1">
    <property type="nucleotide sequence ID" value="NZ_CAUSDN010000134.1"/>
</dbReference>
<keyword evidence="2" id="KW-1185">Reference proteome</keyword>
<dbReference type="EMBL" id="QGQD01000007">
    <property type="protein sequence ID" value="TLD02687.1"/>
    <property type="molecule type" value="Genomic_DNA"/>
</dbReference>
<evidence type="ECO:0000313" key="2">
    <source>
        <dbReference type="Proteomes" id="UP000306509"/>
    </source>
</evidence>
<reference evidence="1 2" key="1">
    <citation type="journal article" date="2019" name="Anaerobe">
        <title>Detection of Robinsoniella peoriensis in multiple bone samples of a trauma patient.</title>
        <authorList>
            <person name="Schrottner P."/>
            <person name="Hartwich K."/>
            <person name="Bunk B."/>
            <person name="Schober I."/>
            <person name="Helbig S."/>
            <person name="Rudolph W.W."/>
            <person name="Gunzer F."/>
        </authorList>
    </citation>
    <scope>NUCLEOTIDE SEQUENCE [LARGE SCALE GENOMIC DNA]</scope>
    <source>
        <strain evidence="1 2">DSM 106044</strain>
    </source>
</reference>
<evidence type="ECO:0008006" key="3">
    <source>
        <dbReference type="Google" id="ProtNLM"/>
    </source>
</evidence>
<dbReference type="Proteomes" id="UP000306509">
    <property type="component" value="Unassembled WGS sequence"/>
</dbReference>
<dbReference type="Pfam" id="PF06353">
    <property type="entry name" value="DUF1062"/>
    <property type="match status" value="1"/>
</dbReference>
<dbReference type="STRING" id="180332.GCA_000797495_01497"/>
<proteinExistence type="predicted"/>
<organism evidence="1 2">
    <name type="scientific">Robinsoniella peoriensis</name>
    <dbReference type="NCBI Taxonomy" id="180332"/>
    <lineage>
        <taxon>Bacteria</taxon>
        <taxon>Bacillati</taxon>
        <taxon>Bacillota</taxon>
        <taxon>Clostridia</taxon>
        <taxon>Lachnospirales</taxon>
        <taxon>Lachnospiraceae</taxon>
        <taxon>Robinsoniella</taxon>
    </lineage>
</organism>
<accession>A0A4U8QCA9</accession>
<gene>
    <name evidence="1" type="ORF">DSM106044_00422</name>
</gene>
<sequence length="202" mass="23442">MGYLTESNFQTISDIRNCEWEIIPDVSPQIIRNCSKCGCKSNYINTGSFRVNANGNRVDVWLIYQCSKCKTTYNITIYERISPKKIPREEYEGFLANDPQLALEYSFNSNILKREKAEICMEDGAYHIRERILTDAEEAEMSRIVIRNPYHIRIRLDKLIAGKLDISRTAVRQAMKEKIIEGRDGKSLEKAFAMDGMVVRWK</sequence>
<protein>
    <recommendedName>
        <fullName evidence="3">DUF1062 domain-containing protein</fullName>
    </recommendedName>
</protein>
<dbReference type="AlphaFoldDB" id="A0A4U8QCA9"/>
<dbReference type="InterPro" id="IPR009412">
    <property type="entry name" value="DUF1062"/>
</dbReference>
<evidence type="ECO:0000313" key="1">
    <source>
        <dbReference type="EMBL" id="TLD02687.1"/>
    </source>
</evidence>
<comment type="caution">
    <text evidence="1">The sequence shown here is derived from an EMBL/GenBank/DDBJ whole genome shotgun (WGS) entry which is preliminary data.</text>
</comment>